<feature type="transmembrane region" description="Helical" evidence="1">
    <location>
        <begin position="449"/>
        <end position="467"/>
    </location>
</feature>
<feature type="transmembrane region" description="Helical" evidence="1">
    <location>
        <begin position="199"/>
        <end position="220"/>
    </location>
</feature>
<feature type="transmembrane region" description="Helical" evidence="1">
    <location>
        <begin position="141"/>
        <end position="160"/>
    </location>
</feature>
<protein>
    <submittedName>
        <fullName evidence="2">Uncharacterized protein</fullName>
    </submittedName>
</protein>
<sequence length="490" mass="55856">MFKKFLWLEWKAFTRAASLGTNIALKILMGLVALYFIGVFLALGIGVYFVIDEHLHQDPLVVINKFMIYYMAMDLVMRVMLQKIPIINIRPLLVLPIKRSTIVNFALAKTFVSFFTIMHVFFFVPFSIVLIMKGYDPLGVALWWVAMWAMIYCNNLLNILINNKDSLFIGFIVLILALGGLQYYGIYDITLVTGVYYQSLFSTYYVFIIPVVVLIGLWVFTHKYFIKKLYLDTGLKGKNEIAETQDFKWLNRFGSMAVFLKNDIKLILRNKRSKTTVIMSVLFIFYGLLFYTGGIEVYDNQPMKVFASIFVTGGFLLTFGQFVPSWDSAYYPLMMSQNIQYREYIASKWWLMVIGTVVSAVLASFYLYFGIEIYLMILAGAVFNIGVNSLLVLLGGAFVKTPIDLTSSKQAFGDKKAFNIKTFIISLPKMLVPIALFVIGNYISGPLMGYGFIAGTGLLGLIFRNAAFRAIERIYKAEKYSTLSAYKQKN</sequence>
<dbReference type="STRING" id="1121898.GCA_000422725_02412"/>
<proteinExistence type="predicted"/>
<dbReference type="eggNOG" id="ENOG502Z8FC">
    <property type="taxonomic scope" value="Bacteria"/>
</dbReference>
<gene>
    <name evidence="2" type="ORF">Q766_11235</name>
</gene>
<feature type="transmembrane region" description="Helical" evidence="1">
    <location>
        <begin position="167"/>
        <end position="187"/>
    </location>
</feature>
<feature type="transmembrane region" description="Helical" evidence="1">
    <location>
        <begin position="63"/>
        <end position="81"/>
    </location>
</feature>
<dbReference type="EMBL" id="JRLY01000008">
    <property type="protein sequence ID" value="KGO92687.1"/>
    <property type="molecule type" value="Genomic_DNA"/>
</dbReference>
<dbReference type="AlphaFoldDB" id="A0A0A2MJB1"/>
<keyword evidence="1" id="KW-0812">Transmembrane</keyword>
<keyword evidence="1" id="KW-1133">Transmembrane helix</keyword>
<organism evidence="2 3">
    <name type="scientific">Flavobacterium subsaxonicum WB 4.1-42 = DSM 21790</name>
    <dbReference type="NCBI Taxonomy" id="1121898"/>
    <lineage>
        <taxon>Bacteria</taxon>
        <taxon>Pseudomonadati</taxon>
        <taxon>Bacteroidota</taxon>
        <taxon>Flavobacteriia</taxon>
        <taxon>Flavobacteriales</taxon>
        <taxon>Flavobacteriaceae</taxon>
        <taxon>Flavobacterium</taxon>
    </lineage>
</organism>
<name>A0A0A2MJB1_9FLAO</name>
<feature type="transmembrane region" description="Helical" evidence="1">
    <location>
        <begin position="275"/>
        <end position="293"/>
    </location>
</feature>
<evidence type="ECO:0000256" key="1">
    <source>
        <dbReference type="SAM" id="Phobius"/>
    </source>
</evidence>
<dbReference type="Proteomes" id="UP000030111">
    <property type="component" value="Unassembled WGS sequence"/>
</dbReference>
<feature type="transmembrane region" description="Helical" evidence="1">
    <location>
        <begin position="349"/>
        <end position="369"/>
    </location>
</feature>
<reference evidence="2 3" key="1">
    <citation type="submission" date="2013-09" db="EMBL/GenBank/DDBJ databases">
        <authorList>
            <person name="Zeng Z."/>
            <person name="Chen C."/>
        </authorList>
    </citation>
    <scope>NUCLEOTIDE SEQUENCE [LARGE SCALE GENOMIC DNA]</scope>
    <source>
        <strain evidence="2 3">WB 4.1-42</strain>
    </source>
</reference>
<keyword evidence="3" id="KW-1185">Reference proteome</keyword>
<feature type="transmembrane region" description="Helical" evidence="1">
    <location>
        <begin position="420"/>
        <end position="443"/>
    </location>
</feature>
<evidence type="ECO:0000313" key="3">
    <source>
        <dbReference type="Proteomes" id="UP000030111"/>
    </source>
</evidence>
<feature type="transmembrane region" description="Helical" evidence="1">
    <location>
        <begin position="102"/>
        <end position="129"/>
    </location>
</feature>
<feature type="transmembrane region" description="Helical" evidence="1">
    <location>
        <begin position="27"/>
        <end position="51"/>
    </location>
</feature>
<dbReference type="OrthoDB" id="1014144at2"/>
<accession>A0A0A2MJB1</accession>
<feature type="transmembrane region" description="Helical" evidence="1">
    <location>
        <begin position="305"/>
        <end position="328"/>
    </location>
</feature>
<keyword evidence="1" id="KW-0472">Membrane</keyword>
<dbReference type="InterPro" id="IPR043742">
    <property type="entry name" value="DUF5687"/>
</dbReference>
<dbReference type="Pfam" id="PF18940">
    <property type="entry name" value="DUF5687"/>
    <property type="match status" value="1"/>
</dbReference>
<dbReference type="RefSeq" id="WP_026992770.1">
    <property type="nucleotide sequence ID" value="NZ_JRLY01000008.1"/>
</dbReference>
<evidence type="ECO:0000313" key="2">
    <source>
        <dbReference type="EMBL" id="KGO92687.1"/>
    </source>
</evidence>
<feature type="transmembrane region" description="Helical" evidence="1">
    <location>
        <begin position="375"/>
        <end position="399"/>
    </location>
</feature>
<comment type="caution">
    <text evidence="2">The sequence shown here is derived from an EMBL/GenBank/DDBJ whole genome shotgun (WGS) entry which is preliminary data.</text>
</comment>